<protein>
    <recommendedName>
        <fullName evidence="4">Nucleotidyl transferase domain-containing protein</fullName>
    </recommendedName>
</protein>
<evidence type="ECO:0000256" key="2">
    <source>
        <dbReference type="ARBA" id="ARBA00045899"/>
    </source>
</evidence>
<evidence type="ECO:0000256" key="1">
    <source>
        <dbReference type="ARBA" id="ARBA00006941"/>
    </source>
</evidence>
<comment type="caution">
    <text evidence="5">The sequence shown here is derived from an EMBL/GenBank/DDBJ whole genome shotgun (WGS) entry which is preliminary data.</text>
</comment>
<dbReference type="PROSITE" id="PS00101">
    <property type="entry name" value="HEXAPEP_TRANSFERASES"/>
    <property type="match status" value="1"/>
</dbReference>
<feature type="domain" description="Nucleotidyl transferase" evidence="4">
    <location>
        <begin position="5"/>
        <end position="211"/>
    </location>
</feature>
<dbReference type="InterPro" id="IPR029044">
    <property type="entry name" value="Nucleotide-diphossugar_trans"/>
</dbReference>
<dbReference type="GO" id="GO:0005956">
    <property type="term" value="C:protein kinase CK2 complex"/>
    <property type="evidence" value="ECO:0007669"/>
    <property type="project" value="InterPro"/>
</dbReference>
<dbReference type="GO" id="GO:0019887">
    <property type="term" value="F:protein kinase regulator activity"/>
    <property type="evidence" value="ECO:0007669"/>
    <property type="project" value="InterPro"/>
</dbReference>
<organism evidence="5 6">
    <name type="scientific">Thamnidium elegans</name>
    <dbReference type="NCBI Taxonomy" id="101142"/>
    <lineage>
        <taxon>Eukaryota</taxon>
        <taxon>Fungi</taxon>
        <taxon>Fungi incertae sedis</taxon>
        <taxon>Mucoromycota</taxon>
        <taxon>Mucoromycotina</taxon>
        <taxon>Mucoromycetes</taxon>
        <taxon>Mucorales</taxon>
        <taxon>Mucorineae</taxon>
        <taxon>Mucoraceae</taxon>
        <taxon>Thamnidium</taxon>
    </lineage>
</organism>
<evidence type="ECO:0000259" key="4">
    <source>
        <dbReference type="Pfam" id="PF00483"/>
    </source>
</evidence>
<dbReference type="AlphaFoldDB" id="A0A8H7VNW7"/>
<keyword evidence="6" id="KW-1185">Reference proteome</keyword>
<dbReference type="Pfam" id="PF00483">
    <property type="entry name" value="NTP_transferase"/>
    <property type="match status" value="1"/>
</dbReference>
<sequence length="438" mass="48698">MSQYKAIILVGGPSRATRFRPLSLNVPKPLFPVAGAPLVSHHLAALSKVKGLTEVLIVGFFEDAIFEQYIEQASNEFPNLNIKYLREYQALGTAGGIYHFRDEIIRGNPQQFFVMHVDVACTFPLNEMLAAHMKHRGLCTMLSTKANKYGCLVQDPETNQVLHYVEKPETFISDLISCGVYLFDVAVFTEIKNAIDNKKEQDALMIQESFSTFASTDGKLSLERDLLRPLSESKKLSAISANAAYLQLQQSENSSRLATNKPDGPEIIGAVYIHPSAQVDATAKIGPNVSIGPRVIIGKGVRVKDSIILDNVTIGVMIGWNSKIGAWARVEGTAVNDHNEEMMKNGVKVQSITILDTKGNEYFCEVDEEYILDRFNLTGLSAEVPHYYLEALDMITDNLDEDGLDEKVREQIEKSARHLFGMIHARFVITSRGLVKMV</sequence>
<comment type="catalytic activity">
    <reaction evidence="3">
        <text>alpha-D-mannose 1-phosphate + GTP + H(+) = GDP-alpha-D-mannose + diphosphate</text>
        <dbReference type="Rhea" id="RHEA:15229"/>
        <dbReference type="ChEBI" id="CHEBI:15378"/>
        <dbReference type="ChEBI" id="CHEBI:33019"/>
        <dbReference type="ChEBI" id="CHEBI:37565"/>
        <dbReference type="ChEBI" id="CHEBI:57527"/>
        <dbReference type="ChEBI" id="CHEBI:58409"/>
        <dbReference type="EC" id="2.7.7.13"/>
    </reaction>
</comment>
<accession>A0A8H7VNW7</accession>
<evidence type="ECO:0000313" key="6">
    <source>
        <dbReference type="Proteomes" id="UP000613177"/>
    </source>
</evidence>
<dbReference type="CDD" id="cd06428">
    <property type="entry name" value="M1P_guanylylT_A_like_N"/>
    <property type="match status" value="1"/>
</dbReference>
<dbReference type="SMART" id="SM01085">
    <property type="entry name" value="CK_II_beta"/>
    <property type="match status" value="1"/>
</dbReference>
<dbReference type="EMBL" id="JAEPRE010000273">
    <property type="protein sequence ID" value="KAG2229446.1"/>
    <property type="molecule type" value="Genomic_DNA"/>
</dbReference>
<dbReference type="InterPro" id="IPR005835">
    <property type="entry name" value="NTP_transferase_dom"/>
</dbReference>
<dbReference type="InterPro" id="IPR050486">
    <property type="entry name" value="Mannose-1P_guanyltransferase"/>
</dbReference>
<dbReference type="PANTHER" id="PTHR22572">
    <property type="entry name" value="SUGAR-1-PHOSPHATE GUANYL TRANSFERASE"/>
    <property type="match status" value="1"/>
</dbReference>
<evidence type="ECO:0000256" key="3">
    <source>
        <dbReference type="ARBA" id="ARBA00047343"/>
    </source>
</evidence>
<dbReference type="Gene3D" id="2.160.10.10">
    <property type="entry name" value="Hexapeptide repeat proteins"/>
    <property type="match status" value="1"/>
</dbReference>
<dbReference type="SUPFAM" id="SSF53448">
    <property type="entry name" value="Nucleotide-diphospho-sugar transferases"/>
    <property type="match status" value="1"/>
</dbReference>
<dbReference type="SUPFAM" id="SSF57798">
    <property type="entry name" value="Casein kinase II beta subunit"/>
    <property type="match status" value="1"/>
</dbReference>
<dbReference type="InterPro" id="IPR018357">
    <property type="entry name" value="Hexapep_transf_CS"/>
</dbReference>
<dbReference type="Gene3D" id="1.10.1820.10">
    <property type="entry name" value="protein kinase ck2 holoenzyme, chain C, domain 1"/>
    <property type="match status" value="1"/>
</dbReference>
<dbReference type="Proteomes" id="UP000613177">
    <property type="component" value="Unassembled WGS sequence"/>
</dbReference>
<dbReference type="InterPro" id="IPR000704">
    <property type="entry name" value="Casein_kinase_II_reg-sub"/>
</dbReference>
<dbReference type="InterPro" id="IPR035991">
    <property type="entry name" value="Casein_kinase_II_beta-like"/>
</dbReference>
<name>A0A8H7VNW7_9FUNG</name>
<gene>
    <name evidence="5" type="ORF">INT48_007833</name>
</gene>
<evidence type="ECO:0000313" key="5">
    <source>
        <dbReference type="EMBL" id="KAG2229446.1"/>
    </source>
</evidence>
<dbReference type="Gene3D" id="3.90.550.10">
    <property type="entry name" value="Spore Coat Polysaccharide Biosynthesis Protein SpsA, Chain A"/>
    <property type="match status" value="1"/>
</dbReference>
<dbReference type="Pfam" id="PF01214">
    <property type="entry name" value="CK_II_beta"/>
    <property type="match status" value="1"/>
</dbReference>
<dbReference type="PRINTS" id="PR00472">
    <property type="entry name" value="CASNKINASEII"/>
</dbReference>
<proteinExistence type="inferred from homology"/>
<comment type="similarity">
    <text evidence="1">Belongs to the casein kinase 2 subunit beta family.</text>
</comment>
<comment type="function">
    <text evidence="2">Regulatory subunit of casein kinase II/CK2. As part of the kinase complex regulates the basal catalytic activity of the alpha subunit a constitutively active serine/threonine-protein kinase that phosphorylates a large number of substrates containing acidic residues C-terminal to the phosphorylated serine or threonine.</text>
</comment>
<reference evidence="5" key="1">
    <citation type="submission" date="2021-01" db="EMBL/GenBank/DDBJ databases">
        <title>Metabolic potential, ecology and presence of endohyphal bacteria is reflected in genomic diversity of Mucoromycotina.</title>
        <authorList>
            <person name="Muszewska A."/>
            <person name="Okrasinska A."/>
            <person name="Steczkiewicz K."/>
            <person name="Drgas O."/>
            <person name="Orlowska M."/>
            <person name="Perlinska-Lenart U."/>
            <person name="Aleksandrzak-Piekarczyk T."/>
            <person name="Szatraj K."/>
            <person name="Zielenkiewicz U."/>
            <person name="Pilsyk S."/>
            <person name="Malc E."/>
            <person name="Mieczkowski P."/>
            <person name="Kruszewska J.S."/>
            <person name="Biernat P."/>
            <person name="Pawlowska J."/>
        </authorList>
    </citation>
    <scope>NUCLEOTIDE SEQUENCE</scope>
    <source>
        <strain evidence="5">WA0000018081</strain>
    </source>
</reference>
<dbReference type="GO" id="GO:0004475">
    <property type="term" value="F:mannose-1-phosphate guanylyltransferase (GTP) activity"/>
    <property type="evidence" value="ECO:0007669"/>
    <property type="project" value="UniProtKB-EC"/>
</dbReference>
<dbReference type="InterPro" id="IPR016149">
    <property type="entry name" value="Casein_kin_II_reg-sub_N"/>
</dbReference>